<protein>
    <submittedName>
        <fullName evidence="2">Uncharacterized protein</fullName>
    </submittedName>
</protein>
<feature type="transmembrane region" description="Helical" evidence="1">
    <location>
        <begin position="45"/>
        <end position="65"/>
    </location>
</feature>
<keyword evidence="1" id="KW-0472">Membrane</keyword>
<keyword evidence="1" id="KW-0812">Transmembrane</keyword>
<dbReference type="Proteomes" id="UP001597533">
    <property type="component" value="Unassembled WGS sequence"/>
</dbReference>
<name>A0ABW5WJM9_9FLAO</name>
<sequence>MAPIKFEENIKEKLEQRSLQPSANAWQNLEQKLNVEAKKRQKNKFWWFGIAACIIGLLFVFQQFVSLNKTNDYGTPILVESESDTLNNRAKPSLSLEETPKVVEENPEEISVDLKFNKPASNTTRTKNHIVKQDLTQKVAVTKNTEKIPAETKASINFKGEDVATVTPVINPSENKDTLIAASETSDLKIEALLNAAKKDIQLNNGTLNSISIDANALLEDVETEMPPSLRGQLFKVIEKNFKTAKTAVANRNN</sequence>
<dbReference type="RefSeq" id="WP_183484128.1">
    <property type="nucleotide sequence ID" value="NZ_JBHUOV010000001.1"/>
</dbReference>
<proteinExistence type="predicted"/>
<reference evidence="3" key="1">
    <citation type="journal article" date="2019" name="Int. J. Syst. Evol. Microbiol.">
        <title>The Global Catalogue of Microorganisms (GCM) 10K type strain sequencing project: providing services to taxonomists for standard genome sequencing and annotation.</title>
        <authorList>
            <consortium name="The Broad Institute Genomics Platform"/>
            <consortium name="The Broad Institute Genome Sequencing Center for Infectious Disease"/>
            <person name="Wu L."/>
            <person name="Ma J."/>
        </authorList>
    </citation>
    <scope>NUCLEOTIDE SEQUENCE [LARGE SCALE GENOMIC DNA]</scope>
    <source>
        <strain evidence="3">KCTC 32141</strain>
    </source>
</reference>
<keyword evidence="1" id="KW-1133">Transmembrane helix</keyword>
<evidence type="ECO:0000313" key="3">
    <source>
        <dbReference type="Proteomes" id="UP001597533"/>
    </source>
</evidence>
<organism evidence="2 3">
    <name type="scientific">Lacinutrix iliipiscaria</name>
    <dbReference type="NCBI Taxonomy" id="1230532"/>
    <lineage>
        <taxon>Bacteria</taxon>
        <taxon>Pseudomonadati</taxon>
        <taxon>Bacteroidota</taxon>
        <taxon>Flavobacteriia</taxon>
        <taxon>Flavobacteriales</taxon>
        <taxon>Flavobacteriaceae</taxon>
        <taxon>Lacinutrix</taxon>
    </lineage>
</organism>
<keyword evidence="3" id="KW-1185">Reference proteome</keyword>
<evidence type="ECO:0000313" key="2">
    <source>
        <dbReference type="EMBL" id="MFD2822081.1"/>
    </source>
</evidence>
<gene>
    <name evidence="2" type="ORF">ACFS5M_00265</name>
</gene>
<evidence type="ECO:0000256" key="1">
    <source>
        <dbReference type="SAM" id="Phobius"/>
    </source>
</evidence>
<accession>A0ABW5WJM9</accession>
<comment type="caution">
    <text evidence="2">The sequence shown here is derived from an EMBL/GenBank/DDBJ whole genome shotgun (WGS) entry which is preliminary data.</text>
</comment>
<dbReference type="EMBL" id="JBHUOV010000001">
    <property type="protein sequence ID" value="MFD2822081.1"/>
    <property type="molecule type" value="Genomic_DNA"/>
</dbReference>